<accession>A0ACB9TUS1</accession>
<comment type="caution">
    <text evidence="1">The sequence shown here is derived from an EMBL/GenBank/DDBJ whole genome shotgun (WGS) entry which is preliminary data.</text>
</comment>
<reference evidence="1" key="1">
    <citation type="submission" date="2022-04" db="EMBL/GenBank/DDBJ databases">
        <title>Chromosome-scale genome assembly of Holotrichia oblita Faldermann.</title>
        <authorList>
            <person name="Rongchong L."/>
        </authorList>
    </citation>
    <scope>NUCLEOTIDE SEQUENCE</scope>
    <source>
        <strain evidence="1">81SQS9</strain>
    </source>
</reference>
<dbReference type="EMBL" id="CM043015">
    <property type="protein sequence ID" value="KAI4470380.1"/>
    <property type="molecule type" value="Genomic_DNA"/>
</dbReference>
<evidence type="ECO:0000313" key="1">
    <source>
        <dbReference type="EMBL" id="KAI4470380.1"/>
    </source>
</evidence>
<proteinExistence type="predicted"/>
<keyword evidence="2" id="KW-1185">Reference proteome</keyword>
<dbReference type="Proteomes" id="UP001056778">
    <property type="component" value="Chromosome 1"/>
</dbReference>
<evidence type="ECO:0000313" key="2">
    <source>
        <dbReference type="Proteomes" id="UP001056778"/>
    </source>
</evidence>
<organism evidence="1 2">
    <name type="scientific">Holotrichia oblita</name>
    <name type="common">Chafer beetle</name>
    <dbReference type="NCBI Taxonomy" id="644536"/>
    <lineage>
        <taxon>Eukaryota</taxon>
        <taxon>Metazoa</taxon>
        <taxon>Ecdysozoa</taxon>
        <taxon>Arthropoda</taxon>
        <taxon>Hexapoda</taxon>
        <taxon>Insecta</taxon>
        <taxon>Pterygota</taxon>
        <taxon>Neoptera</taxon>
        <taxon>Endopterygota</taxon>
        <taxon>Coleoptera</taxon>
        <taxon>Polyphaga</taxon>
        <taxon>Scarabaeiformia</taxon>
        <taxon>Scarabaeidae</taxon>
        <taxon>Melolonthinae</taxon>
        <taxon>Holotrichia</taxon>
    </lineage>
</organism>
<sequence>MKQHIKGKPIHFGYKSWCWNLKSGYLIDFEIYQGAKGQQNKSKKIFGYGNGITLQFAERLPKTNNIIIPHCLYADNYFTSLSLIDCLATNEIGCVETIRSNRIEKCSLDDIKHSQRGHYVISYDTTNQVLLCRWNDNSVVTLTTNYQGVTPINQSTRYSFASSKTIIVTQPNFIKNYNENMGGTDRMDQNVAYYRTSLRSKKWYWPLFIWELDVSVQNAWLLYRKMRENVANQPEIDLLEFQRDVAKALLTSYGKIPSRPGNVHSMQKRVGSDTRYDNTGHLICSQDKRTHCVLCHSTTNKKCIKCNIALHEEYF</sequence>
<name>A0ACB9TUS1_HOLOL</name>
<protein>
    <submittedName>
        <fullName evidence="1">Transposase is4</fullName>
    </submittedName>
</protein>
<gene>
    <name evidence="1" type="ORF">MML48_1g10079</name>
</gene>